<dbReference type="EMBL" id="JBHSUB010000006">
    <property type="protein sequence ID" value="MFC6377563.1"/>
    <property type="molecule type" value="Genomic_DNA"/>
</dbReference>
<comment type="caution">
    <text evidence="1">The sequence shown here is derived from an EMBL/GenBank/DDBJ whole genome shotgun (WGS) entry which is preliminary data.</text>
</comment>
<dbReference type="Gene3D" id="2.40.128.380">
    <property type="entry name" value="T3SS negative regulator GrlR"/>
    <property type="match status" value="1"/>
</dbReference>
<gene>
    <name evidence="1" type="ORF">ACFP9W_05575</name>
</gene>
<evidence type="ECO:0000313" key="2">
    <source>
        <dbReference type="Proteomes" id="UP001596230"/>
    </source>
</evidence>
<dbReference type="Proteomes" id="UP001596230">
    <property type="component" value="Unassembled WGS sequence"/>
</dbReference>
<accession>A0ABW1VW82</accession>
<dbReference type="RefSeq" id="WP_385948581.1">
    <property type="nucleotide sequence ID" value="NZ_JBHSUB010000006.1"/>
</dbReference>
<evidence type="ECO:0000313" key="1">
    <source>
        <dbReference type="EMBL" id="MFC6377563.1"/>
    </source>
</evidence>
<reference evidence="2" key="1">
    <citation type="journal article" date="2019" name="Int. J. Syst. Evol. Microbiol.">
        <title>The Global Catalogue of Microorganisms (GCM) 10K type strain sequencing project: providing services to taxonomists for standard genome sequencing and annotation.</title>
        <authorList>
            <consortium name="The Broad Institute Genomics Platform"/>
            <consortium name="The Broad Institute Genome Sequencing Center for Infectious Disease"/>
            <person name="Wu L."/>
            <person name="Ma J."/>
        </authorList>
    </citation>
    <scope>NUCLEOTIDE SEQUENCE [LARGE SCALE GENOMIC DNA]</scope>
    <source>
        <strain evidence="2">CGMCC 1.18518</strain>
    </source>
</reference>
<sequence>MKEGIYKLVFSSIASSNGPLDGIVVVTANKINGGDDACLYKGEIKGNKAFIKFTPHNKHDTTNFIGHEPLDIEIRFENHISHYLFKGHIKGDSTQVIHGQLNFLSSLA</sequence>
<dbReference type="InterPro" id="IPR043019">
    <property type="entry name" value="GrlR_sf"/>
</dbReference>
<organism evidence="1 2">
    <name type="scientific">Tatumella terrea</name>
    <dbReference type="NCBI Taxonomy" id="419007"/>
    <lineage>
        <taxon>Bacteria</taxon>
        <taxon>Pseudomonadati</taxon>
        <taxon>Pseudomonadota</taxon>
        <taxon>Gammaproteobacteria</taxon>
        <taxon>Enterobacterales</taxon>
        <taxon>Erwiniaceae</taxon>
        <taxon>Tatumella</taxon>
    </lineage>
</organism>
<protein>
    <recommendedName>
        <fullName evidence="3">Type III secretion system (T3SS) negative regulator GrlR</fullName>
    </recommendedName>
</protein>
<keyword evidence="2" id="KW-1185">Reference proteome</keyword>
<name>A0ABW1VW82_9GAMM</name>
<proteinExistence type="predicted"/>
<evidence type="ECO:0008006" key="3">
    <source>
        <dbReference type="Google" id="ProtNLM"/>
    </source>
</evidence>